<keyword evidence="4" id="KW-0378">Hydrolase</keyword>
<evidence type="ECO:0000256" key="2">
    <source>
        <dbReference type="ARBA" id="ARBA00022722"/>
    </source>
</evidence>
<keyword evidence="1" id="KW-1277">Toxin-antitoxin system</keyword>
<dbReference type="GO" id="GO:0016787">
    <property type="term" value="F:hydrolase activity"/>
    <property type="evidence" value="ECO:0007669"/>
    <property type="project" value="UniProtKB-KW"/>
</dbReference>
<dbReference type="OrthoDB" id="4377304at2"/>
<dbReference type="CDD" id="cd09873">
    <property type="entry name" value="PIN_Pae0151-like"/>
    <property type="match status" value="1"/>
</dbReference>
<keyword evidence="5" id="KW-0460">Magnesium</keyword>
<dbReference type="Pfam" id="PF01850">
    <property type="entry name" value="PIN"/>
    <property type="match status" value="1"/>
</dbReference>
<feature type="domain" description="PIN" evidence="6">
    <location>
        <begin position="6"/>
        <end position="123"/>
    </location>
</feature>
<dbReference type="InterPro" id="IPR044153">
    <property type="entry name" value="PIN_Pae0151-like"/>
</dbReference>
<keyword evidence="3" id="KW-0479">Metal-binding</keyword>
<dbReference type="RefSeq" id="WP_105941945.1">
    <property type="nucleotide sequence ID" value="NZ_CP027433.1"/>
</dbReference>
<dbReference type="GO" id="GO:0046872">
    <property type="term" value="F:metal ion binding"/>
    <property type="evidence" value="ECO:0007669"/>
    <property type="project" value="UniProtKB-KW"/>
</dbReference>
<dbReference type="KEGG" id="git:C6V83_07945"/>
<dbReference type="Gene3D" id="3.40.50.1010">
    <property type="entry name" value="5'-nuclease"/>
    <property type="match status" value="1"/>
</dbReference>
<dbReference type="InterPro" id="IPR029060">
    <property type="entry name" value="PIN-like_dom_sf"/>
</dbReference>
<keyword evidence="8" id="KW-1185">Reference proteome</keyword>
<evidence type="ECO:0000313" key="8">
    <source>
        <dbReference type="Proteomes" id="UP000239814"/>
    </source>
</evidence>
<organism evidence="7 8">
    <name type="scientific">Gordonia iterans</name>
    <dbReference type="NCBI Taxonomy" id="1004901"/>
    <lineage>
        <taxon>Bacteria</taxon>
        <taxon>Bacillati</taxon>
        <taxon>Actinomycetota</taxon>
        <taxon>Actinomycetes</taxon>
        <taxon>Mycobacteriales</taxon>
        <taxon>Gordoniaceae</taxon>
        <taxon>Gordonia</taxon>
    </lineage>
</organism>
<dbReference type="PANTHER" id="PTHR35901">
    <property type="entry name" value="RIBONUCLEASE VAPC3"/>
    <property type="match status" value="1"/>
</dbReference>
<dbReference type="PANTHER" id="PTHR35901:SF1">
    <property type="entry name" value="EXONUCLEASE VAPC9"/>
    <property type="match status" value="1"/>
</dbReference>
<dbReference type="InterPro" id="IPR002716">
    <property type="entry name" value="PIN_dom"/>
</dbReference>
<dbReference type="Proteomes" id="UP000239814">
    <property type="component" value="Chromosome"/>
</dbReference>
<reference evidence="7 8" key="1">
    <citation type="submission" date="2018-03" db="EMBL/GenBank/DDBJ databases">
        <title>Characteristics and genome of n-alkane degrading marine bacteria Gordonia iterans isolated from crude oil contaminated in Tae-an, South Korea.</title>
        <authorList>
            <person name="Lee S.-S."/>
            <person name="Kim H."/>
        </authorList>
    </citation>
    <scope>NUCLEOTIDE SEQUENCE [LARGE SCALE GENOMIC DNA]</scope>
    <source>
        <strain evidence="7 8">Co17</strain>
    </source>
</reference>
<dbReference type="EMBL" id="CP027433">
    <property type="protein sequence ID" value="AVM00214.1"/>
    <property type="molecule type" value="Genomic_DNA"/>
</dbReference>
<gene>
    <name evidence="7" type="ORF">C6V83_07945</name>
</gene>
<evidence type="ECO:0000256" key="4">
    <source>
        <dbReference type="ARBA" id="ARBA00022801"/>
    </source>
</evidence>
<dbReference type="AlphaFoldDB" id="A0A2S0KEX2"/>
<evidence type="ECO:0000256" key="3">
    <source>
        <dbReference type="ARBA" id="ARBA00022723"/>
    </source>
</evidence>
<dbReference type="SUPFAM" id="SSF88723">
    <property type="entry name" value="PIN domain-like"/>
    <property type="match status" value="1"/>
</dbReference>
<name>A0A2S0KEX2_9ACTN</name>
<sequence>MTRPAVVDASLVVDSILPLRGRESGLAAMMGRELWSPGILDAEVGSALARLERRGMLTADEASTAIDLLVTMPIERIAPEDLLAAAWPLRHGVRVADAFYVAAALAVEGDVLTRDGRLARAPGLPVPVTVIPR</sequence>
<evidence type="ECO:0000256" key="1">
    <source>
        <dbReference type="ARBA" id="ARBA00022649"/>
    </source>
</evidence>
<dbReference type="InterPro" id="IPR051619">
    <property type="entry name" value="TypeII_TA_RNase_PINc/VapC"/>
</dbReference>
<accession>A0A2S0KEX2</accession>
<evidence type="ECO:0000313" key="7">
    <source>
        <dbReference type="EMBL" id="AVM00214.1"/>
    </source>
</evidence>
<evidence type="ECO:0000259" key="6">
    <source>
        <dbReference type="Pfam" id="PF01850"/>
    </source>
</evidence>
<dbReference type="GO" id="GO:0004518">
    <property type="term" value="F:nuclease activity"/>
    <property type="evidence" value="ECO:0007669"/>
    <property type="project" value="UniProtKB-KW"/>
</dbReference>
<keyword evidence="2" id="KW-0540">Nuclease</keyword>
<proteinExistence type="predicted"/>
<protein>
    <submittedName>
        <fullName evidence="7">VapC toxin family PIN domain ribonuclease</fullName>
    </submittedName>
</protein>
<evidence type="ECO:0000256" key="5">
    <source>
        <dbReference type="ARBA" id="ARBA00022842"/>
    </source>
</evidence>